<keyword evidence="1" id="KW-0472">Membrane</keyword>
<accession>A0A1I0AZ94</accession>
<dbReference type="RefSeq" id="WP_091350922.1">
    <property type="nucleotide sequence ID" value="NZ_FOIF01000029.1"/>
</dbReference>
<dbReference type="AlphaFoldDB" id="A0A1I0AZ94"/>
<protein>
    <submittedName>
        <fullName evidence="3">PEGA domain-containing protein</fullName>
    </submittedName>
</protein>
<gene>
    <name evidence="3" type="ORF">SAMN03080614_102921</name>
</gene>
<organism evidence="3 4">
    <name type="scientific">Anaerobranca gottschalkii DSM 13577</name>
    <dbReference type="NCBI Taxonomy" id="1120990"/>
    <lineage>
        <taxon>Bacteria</taxon>
        <taxon>Bacillati</taxon>
        <taxon>Bacillota</taxon>
        <taxon>Clostridia</taxon>
        <taxon>Eubacteriales</taxon>
        <taxon>Proteinivoracaceae</taxon>
        <taxon>Anaerobranca</taxon>
    </lineage>
</organism>
<keyword evidence="4" id="KW-1185">Reference proteome</keyword>
<keyword evidence="1" id="KW-0812">Transmembrane</keyword>
<dbReference type="Pfam" id="PF08308">
    <property type="entry name" value="PEGA"/>
    <property type="match status" value="1"/>
</dbReference>
<evidence type="ECO:0000256" key="1">
    <source>
        <dbReference type="SAM" id="Phobius"/>
    </source>
</evidence>
<dbReference type="Proteomes" id="UP000243819">
    <property type="component" value="Unassembled WGS sequence"/>
</dbReference>
<name>A0A1I0AZ94_9FIRM</name>
<evidence type="ECO:0000313" key="4">
    <source>
        <dbReference type="Proteomes" id="UP000243819"/>
    </source>
</evidence>
<reference evidence="4" key="1">
    <citation type="submission" date="2016-10" db="EMBL/GenBank/DDBJ databases">
        <authorList>
            <person name="Varghese N."/>
            <person name="Submissions S."/>
        </authorList>
    </citation>
    <scope>NUCLEOTIDE SEQUENCE [LARGE SCALE GENOMIC DNA]</scope>
    <source>
        <strain evidence="4">DSM 13577</strain>
    </source>
</reference>
<keyword evidence="1" id="KW-1133">Transmembrane helix</keyword>
<evidence type="ECO:0000313" key="3">
    <source>
        <dbReference type="EMBL" id="SES99753.1"/>
    </source>
</evidence>
<dbReference type="OrthoDB" id="350169at2"/>
<evidence type="ECO:0000259" key="2">
    <source>
        <dbReference type="Pfam" id="PF08308"/>
    </source>
</evidence>
<proteinExistence type="predicted"/>
<sequence length="372" mass="43478">MKKKYLNFNDLFEGGGLSLPDIPVQLETKKRILHNILSSTQKKNNRINNYLQLLKPALFAACILLILGFPIVNYNLIPQSINDGYYLTVEANVEGAEVYFGKEKIDVVPTTQKIQTDNVEIRVVKEGFLEWKGRIKGEVLEEALNSFFSTGKYRLFKGHNSIKLIVQLEEILKNTIYLQSQERAKVILNGKFLGETPLYIELQPKINKIEVIQPLKEKVTFDIVYEGKPQDKLTVLGRQELQLTESGYTIYIQSEELYFPIKGMWLEEKEYLLLESNGKEQRIKSIDLRTRDISVKELTEIEERIIEILKDDKDYLEVIIDLKDYPLLEDLLVDLNILYLDERENHFIIFALDDYVNIWLYSLEEEILQKIY</sequence>
<dbReference type="STRING" id="1120990.SAMN03080614_102921"/>
<feature type="transmembrane region" description="Helical" evidence="1">
    <location>
        <begin position="53"/>
        <end position="72"/>
    </location>
</feature>
<dbReference type="InterPro" id="IPR013229">
    <property type="entry name" value="PEGA"/>
</dbReference>
<dbReference type="EMBL" id="FOIF01000029">
    <property type="protein sequence ID" value="SES99753.1"/>
    <property type="molecule type" value="Genomic_DNA"/>
</dbReference>
<feature type="domain" description="PEGA" evidence="2">
    <location>
        <begin position="87"/>
        <end position="136"/>
    </location>
</feature>